<organism evidence="1 2">
    <name type="scientific">Araneus ventricosus</name>
    <name type="common">Orbweaver spider</name>
    <name type="synonym">Epeira ventricosa</name>
    <dbReference type="NCBI Taxonomy" id="182803"/>
    <lineage>
        <taxon>Eukaryota</taxon>
        <taxon>Metazoa</taxon>
        <taxon>Ecdysozoa</taxon>
        <taxon>Arthropoda</taxon>
        <taxon>Chelicerata</taxon>
        <taxon>Arachnida</taxon>
        <taxon>Araneae</taxon>
        <taxon>Araneomorphae</taxon>
        <taxon>Entelegynae</taxon>
        <taxon>Araneoidea</taxon>
        <taxon>Araneidae</taxon>
        <taxon>Araneus</taxon>
    </lineage>
</organism>
<proteinExistence type="predicted"/>
<gene>
    <name evidence="1" type="ORF">AVEN_126321_1</name>
</gene>
<accession>A0A4Y2FDZ8</accession>
<reference evidence="1 2" key="1">
    <citation type="journal article" date="2019" name="Sci. Rep.">
        <title>Orb-weaving spider Araneus ventricosus genome elucidates the spidroin gene catalogue.</title>
        <authorList>
            <person name="Kono N."/>
            <person name="Nakamura H."/>
            <person name="Ohtoshi R."/>
            <person name="Moran D.A.P."/>
            <person name="Shinohara A."/>
            <person name="Yoshida Y."/>
            <person name="Fujiwara M."/>
            <person name="Mori M."/>
            <person name="Tomita M."/>
            <person name="Arakawa K."/>
        </authorList>
    </citation>
    <scope>NUCLEOTIDE SEQUENCE [LARGE SCALE GENOMIC DNA]</scope>
</reference>
<dbReference type="Proteomes" id="UP000499080">
    <property type="component" value="Unassembled WGS sequence"/>
</dbReference>
<sequence length="121" mass="13836">MHLRSKNRATYGGIYLNAGPTCLTRLGRNHVLSIETVLGNCLSVRSILEKGNNQWAIMNLADANALDITVLHDNTHTARKTQELLRKFKWEVWSHSPTAQIWHQIWVPSTYLEQGSLQRVM</sequence>
<dbReference type="EMBL" id="BGPR01000896">
    <property type="protein sequence ID" value="GBM39441.1"/>
    <property type="molecule type" value="Genomic_DNA"/>
</dbReference>
<comment type="caution">
    <text evidence="1">The sequence shown here is derived from an EMBL/GenBank/DDBJ whole genome shotgun (WGS) entry which is preliminary data.</text>
</comment>
<evidence type="ECO:0000313" key="1">
    <source>
        <dbReference type="EMBL" id="GBM39441.1"/>
    </source>
</evidence>
<protein>
    <submittedName>
        <fullName evidence="1">Uncharacterized protein</fullName>
    </submittedName>
</protein>
<dbReference type="OrthoDB" id="2113341at2759"/>
<keyword evidence="2" id="KW-1185">Reference proteome</keyword>
<evidence type="ECO:0000313" key="2">
    <source>
        <dbReference type="Proteomes" id="UP000499080"/>
    </source>
</evidence>
<name>A0A4Y2FDZ8_ARAVE</name>
<dbReference type="AlphaFoldDB" id="A0A4Y2FDZ8"/>